<evidence type="ECO:0000256" key="5">
    <source>
        <dbReference type="ARBA" id="ARBA00023049"/>
    </source>
</evidence>
<keyword evidence="7" id="KW-0732">Signal</keyword>
<dbReference type="Proteomes" id="UP001157733">
    <property type="component" value="Chromosome"/>
</dbReference>
<keyword evidence="10" id="KW-1185">Reference proteome</keyword>
<dbReference type="PANTHER" id="PTHR22726:SF24">
    <property type="entry name" value="M48 FAMILY METALLOPEPTIDASE"/>
    <property type="match status" value="1"/>
</dbReference>
<feature type="chain" id="PRO_5047355050" evidence="7">
    <location>
        <begin position="20"/>
        <end position="293"/>
    </location>
</feature>
<keyword evidence="5 6" id="KW-0482">Metalloprotease</keyword>
<comment type="similarity">
    <text evidence="6">Belongs to the peptidase M48 family.</text>
</comment>
<dbReference type="CDD" id="cd07331">
    <property type="entry name" value="M48C_Oma1_like"/>
    <property type="match status" value="1"/>
</dbReference>
<evidence type="ECO:0000259" key="8">
    <source>
        <dbReference type="Pfam" id="PF01435"/>
    </source>
</evidence>
<keyword evidence="1 6" id="KW-0645">Protease</keyword>
<organism evidence="9 10">
    <name type="scientific">Nitrospina watsonii</name>
    <dbReference type="NCBI Taxonomy" id="1323948"/>
    <lineage>
        <taxon>Bacteria</taxon>
        <taxon>Pseudomonadati</taxon>
        <taxon>Nitrospinota/Tectimicrobiota group</taxon>
        <taxon>Nitrospinota</taxon>
        <taxon>Nitrospinia</taxon>
        <taxon>Nitrospinales</taxon>
        <taxon>Nitrospinaceae</taxon>
        <taxon>Nitrospina</taxon>
    </lineage>
</organism>
<dbReference type="PROSITE" id="PS51257">
    <property type="entry name" value="PROKAR_LIPOPROTEIN"/>
    <property type="match status" value="1"/>
</dbReference>
<evidence type="ECO:0000313" key="10">
    <source>
        <dbReference type="Proteomes" id="UP001157733"/>
    </source>
</evidence>
<dbReference type="Gene3D" id="3.30.2010.10">
    <property type="entry name" value="Metalloproteases ('zincins'), catalytic domain"/>
    <property type="match status" value="1"/>
</dbReference>
<reference evidence="9 10" key="1">
    <citation type="submission" date="2022-09" db="EMBL/GenBank/DDBJ databases">
        <authorList>
            <person name="Kop L."/>
        </authorList>
    </citation>
    <scope>NUCLEOTIDE SEQUENCE [LARGE SCALE GENOMIC DNA]</scope>
    <source>
        <strain evidence="9 10">347</strain>
    </source>
</reference>
<feature type="domain" description="Peptidase M48" evidence="8">
    <location>
        <begin position="62"/>
        <end position="242"/>
    </location>
</feature>
<evidence type="ECO:0000256" key="4">
    <source>
        <dbReference type="ARBA" id="ARBA00022833"/>
    </source>
</evidence>
<keyword evidence="4 6" id="KW-0862">Zinc</keyword>
<protein>
    <submittedName>
        <fullName evidence="9">Peptidase M48, Ste24p (Modular protein)</fullName>
    </submittedName>
</protein>
<evidence type="ECO:0000256" key="7">
    <source>
        <dbReference type="SAM" id="SignalP"/>
    </source>
</evidence>
<dbReference type="EMBL" id="OX336137">
    <property type="protein sequence ID" value="CAI2719052.1"/>
    <property type="molecule type" value="Genomic_DNA"/>
</dbReference>
<evidence type="ECO:0000256" key="3">
    <source>
        <dbReference type="ARBA" id="ARBA00022801"/>
    </source>
</evidence>
<evidence type="ECO:0000256" key="1">
    <source>
        <dbReference type="ARBA" id="ARBA00022670"/>
    </source>
</evidence>
<keyword evidence="2" id="KW-0479">Metal-binding</keyword>
<dbReference type="Pfam" id="PF01435">
    <property type="entry name" value="Peptidase_M48"/>
    <property type="match status" value="1"/>
</dbReference>
<dbReference type="InterPro" id="IPR001915">
    <property type="entry name" value="Peptidase_M48"/>
</dbReference>
<proteinExistence type="inferred from homology"/>
<dbReference type="PANTHER" id="PTHR22726">
    <property type="entry name" value="METALLOENDOPEPTIDASE OMA1"/>
    <property type="match status" value="1"/>
</dbReference>
<feature type="signal peptide" evidence="7">
    <location>
        <begin position="1"/>
        <end position="19"/>
    </location>
</feature>
<evidence type="ECO:0000256" key="6">
    <source>
        <dbReference type="RuleBase" id="RU003983"/>
    </source>
</evidence>
<name>A0ABM9HFP6_9BACT</name>
<sequence length="293" mass="31912">MLKKYLAATLALCALVYGCVTTPVSENSALILIPFSQEVSLGQQAFQEISAKETLSTNLRLQQVIERVGRRLVIETSMADLDWEFKLFASKQMNAFALPGGKVGVYEGILPVCSNEAGLAAVLGHEIAHAVARHGAQRMSQQLLITGALAASSIRLSDHKNRGLILGALGVGAQYGVTLPFGRGNESEADEIGVIYMARAGYDPREAVRFWQRFSSMKQGAQPPEFLSTHPADERRIRDIETLLPEAMRIYNAHPNKQGLGESFLYILNEERLKNPGGTGQKRPAAGARQPVP</sequence>
<evidence type="ECO:0000313" key="9">
    <source>
        <dbReference type="EMBL" id="CAI2719052.1"/>
    </source>
</evidence>
<dbReference type="InterPro" id="IPR051156">
    <property type="entry name" value="Mito/Outer_Membr_Metalloprot"/>
</dbReference>
<keyword evidence="3 6" id="KW-0378">Hydrolase</keyword>
<gene>
    <name evidence="9" type="ORF">NSPWAT_2196</name>
</gene>
<evidence type="ECO:0000256" key="2">
    <source>
        <dbReference type="ARBA" id="ARBA00022723"/>
    </source>
</evidence>
<dbReference type="RefSeq" id="WP_282011909.1">
    <property type="nucleotide sequence ID" value="NZ_OX336137.1"/>
</dbReference>
<accession>A0ABM9HFP6</accession>
<comment type="cofactor">
    <cofactor evidence="6">
        <name>Zn(2+)</name>
        <dbReference type="ChEBI" id="CHEBI:29105"/>
    </cofactor>
    <text evidence="6">Binds 1 zinc ion per subunit.</text>
</comment>